<gene>
    <name evidence="1" type="ORF">PVAG01_01210</name>
</gene>
<sequence>MKIEDSSTLCIFAGPYQLTVPTVPSNTSTSKLRIKLRWKIKMASQDETVQEAKKTAISYATEWGKSPLPPTLLATLITALHARPLQKLPMAFTPVLLFSTYLNLNSFTVDSAGLTAAWSGLYLLLARRRKAPGSSVGARFGSRFGARGLVRGWAMALAATNVVSCGATYALGRRSTEERVV</sequence>
<name>A0ABR4PXX8_9HELO</name>
<keyword evidence="2" id="KW-1185">Reference proteome</keyword>
<organism evidence="1 2">
    <name type="scientific">Phlyctema vagabunda</name>
    <dbReference type="NCBI Taxonomy" id="108571"/>
    <lineage>
        <taxon>Eukaryota</taxon>
        <taxon>Fungi</taxon>
        <taxon>Dikarya</taxon>
        <taxon>Ascomycota</taxon>
        <taxon>Pezizomycotina</taxon>
        <taxon>Leotiomycetes</taxon>
        <taxon>Helotiales</taxon>
        <taxon>Dermateaceae</taxon>
        <taxon>Phlyctema</taxon>
    </lineage>
</organism>
<dbReference type="EMBL" id="JBFCZG010000001">
    <property type="protein sequence ID" value="KAL3427701.1"/>
    <property type="molecule type" value="Genomic_DNA"/>
</dbReference>
<proteinExistence type="predicted"/>
<protein>
    <submittedName>
        <fullName evidence="1">Uncharacterized protein</fullName>
    </submittedName>
</protein>
<comment type="caution">
    <text evidence="1">The sequence shown here is derived from an EMBL/GenBank/DDBJ whole genome shotgun (WGS) entry which is preliminary data.</text>
</comment>
<evidence type="ECO:0000313" key="2">
    <source>
        <dbReference type="Proteomes" id="UP001629113"/>
    </source>
</evidence>
<dbReference type="Proteomes" id="UP001629113">
    <property type="component" value="Unassembled WGS sequence"/>
</dbReference>
<evidence type="ECO:0000313" key="1">
    <source>
        <dbReference type="EMBL" id="KAL3427701.1"/>
    </source>
</evidence>
<accession>A0ABR4PXX8</accession>
<reference evidence="1 2" key="1">
    <citation type="submission" date="2024-06" db="EMBL/GenBank/DDBJ databases">
        <title>Complete genome of Phlyctema vagabunda strain 19-DSS-EL-015.</title>
        <authorList>
            <person name="Fiorenzani C."/>
        </authorList>
    </citation>
    <scope>NUCLEOTIDE SEQUENCE [LARGE SCALE GENOMIC DNA]</scope>
    <source>
        <strain evidence="1 2">19-DSS-EL-015</strain>
    </source>
</reference>